<dbReference type="EMBL" id="JABWMH010000001">
    <property type="protein sequence ID" value="NVD26798.1"/>
    <property type="molecule type" value="Genomic_DNA"/>
</dbReference>
<reference evidence="1 2" key="1">
    <citation type="submission" date="2020-06" db="EMBL/GenBank/DDBJ databases">
        <authorList>
            <person name="Kim S.-J."/>
            <person name="Park S.-J."/>
        </authorList>
    </citation>
    <scope>NUCLEOTIDE SEQUENCE [LARGE SCALE GENOMIC DNA]</scope>
    <source>
        <strain evidence="1 2">SW-151</strain>
    </source>
</reference>
<keyword evidence="2" id="KW-1185">Reference proteome</keyword>
<protein>
    <recommendedName>
        <fullName evidence="3">DUF4102 domain-containing protein</fullName>
    </recommendedName>
</protein>
<accession>A0ABX2MZB6</accession>
<evidence type="ECO:0000313" key="2">
    <source>
        <dbReference type="Proteomes" id="UP000652427"/>
    </source>
</evidence>
<dbReference type="Proteomes" id="UP000652427">
    <property type="component" value="Unassembled WGS sequence"/>
</dbReference>
<sequence length="76" mass="8406">MSNTNENTQTKNRPTHVVKSRVGYGENVRFERLGVAFTRPTEGLYVKLTGKQVISGGFYLFPIEEKSEGQDAGAAQ</sequence>
<evidence type="ECO:0000313" key="1">
    <source>
        <dbReference type="EMBL" id="NVD26798.1"/>
    </source>
</evidence>
<name>A0ABX2MZB6_9SPHN</name>
<evidence type="ECO:0008006" key="3">
    <source>
        <dbReference type="Google" id="ProtNLM"/>
    </source>
</evidence>
<dbReference type="RefSeq" id="WP_176278319.1">
    <property type="nucleotide sequence ID" value="NZ_JABWMH010000001.1"/>
</dbReference>
<proteinExistence type="predicted"/>
<comment type="caution">
    <text evidence="1">The sequence shown here is derived from an EMBL/GenBank/DDBJ whole genome shotgun (WGS) entry which is preliminary data.</text>
</comment>
<gene>
    <name evidence="1" type="ORF">HUO14_02620</name>
</gene>
<organism evidence="1 2">
    <name type="scientific">Parasphingorhabdus flavimaris</name>
    <dbReference type="NCBI Taxonomy" id="266812"/>
    <lineage>
        <taxon>Bacteria</taxon>
        <taxon>Pseudomonadati</taxon>
        <taxon>Pseudomonadota</taxon>
        <taxon>Alphaproteobacteria</taxon>
        <taxon>Sphingomonadales</taxon>
        <taxon>Sphingomonadaceae</taxon>
        <taxon>Parasphingorhabdus</taxon>
    </lineage>
</organism>